<evidence type="ECO:0000256" key="3">
    <source>
        <dbReference type="ARBA" id="ARBA00012756"/>
    </source>
</evidence>
<dbReference type="InterPro" id="IPR006101">
    <property type="entry name" value="Glyco_hydro_2"/>
</dbReference>
<dbReference type="SUPFAM" id="SSF51445">
    <property type="entry name" value="(Trans)glycosidases"/>
    <property type="match status" value="1"/>
</dbReference>
<feature type="domain" description="Beta galactosidase small chain/" evidence="10">
    <location>
        <begin position="1025"/>
        <end position="1333"/>
    </location>
</feature>
<dbReference type="Gene3D" id="2.60.120.260">
    <property type="entry name" value="Galactose-binding domain-like"/>
    <property type="match status" value="1"/>
</dbReference>
<dbReference type="OMA" id="WASAMLD"/>
<evidence type="ECO:0000256" key="9">
    <source>
        <dbReference type="SAM" id="SignalP"/>
    </source>
</evidence>
<evidence type="ECO:0000313" key="11">
    <source>
        <dbReference type="EMBL" id="CBJ30942.1"/>
    </source>
</evidence>
<dbReference type="GO" id="GO:0004565">
    <property type="term" value="F:beta-galactosidase activity"/>
    <property type="evidence" value="ECO:0007669"/>
    <property type="project" value="UniProtKB-EC"/>
</dbReference>
<dbReference type="EMBL" id="FN649751">
    <property type="protein sequence ID" value="CBJ30942.1"/>
    <property type="molecule type" value="Genomic_DNA"/>
</dbReference>
<dbReference type="InterPro" id="IPR014718">
    <property type="entry name" value="GH-type_carb-bd"/>
</dbReference>
<dbReference type="eggNOG" id="KOG2024">
    <property type="taxonomic scope" value="Eukaryota"/>
</dbReference>
<feature type="compositionally biased region" description="Gly residues" evidence="8">
    <location>
        <begin position="438"/>
        <end position="454"/>
    </location>
</feature>
<dbReference type="Pfam" id="PF02837">
    <property type="entry name" value="Glyco_hydro_2_N"/>
    <property type="match status" value="1"/>
</dbReference>
<dbReference type="InterPro" id="IPR036156">
    <property type="entry name" value="Beta-gal/glucu_dom_sf"/>
</dbReference>
<dbReference type="InterPro" id="IPR032312">
    <property type="entry name" value="LacZ_4"/>
</dbReference>
<dbReference type="InterPro" id="IPR004199">
    <property type="entry name" value="B-gal_small/dom_5"/>
</dbReference>
<evidence type="ECO:0000313" key="12">
    <source>
        <dbReference type="Proteomes" id="UP000002630"/>
    </source>
</evidence>
<protein>
    <recommendedName>
        <fullName evidence="3">beta-galactosidase</fullName>
        <ecNumber evidence="3">3.2.1.23</ecNumber>
    </recommendedName>
    <alternativeName>
        <fullName evidence="6">Lactase</fullName>
    </alternativeName>
</protein>
<dbReference type="Pfam" id="PF02836">
    <property type="entry name" value="Glyco_hydro_2_C"/>
    <property type="match status" value="1"/>
</dbReference>
<evidence type="ECO:0000256" key="7">
    <source>
        <dbReference type="RuleBase" id="RU361154"/>
    </source>
</evidence>
<feature type="signal peptide" evidence="9">
    <location>
        <begin position="1"/>
        <end position="25"/>
    </location>
</feature>
<feature type="chain" id="PRO_5003095823" description="beta-galactosidase" evidence="9">
    <location>
        <begin position="26"/>
        <end position="1408"/>
    </location>
</feature>
<organism evidence="11 12">
    <name type="scientific">Ectocarpus siliculosus</name>
    <name type="common">Brown alga</name>
    <name type="synonym">Conferva siliculosa</name>
    <dbReference type="NCBI Taxonomy" id="2880"/>
    <lineage>
        <taxon>Eukaryota</taxon>
        <taxon>Sar</taxon>
        <taxon>Stramenopiles</taxon>
        <taxon>Ochrophyta</taxon>
        <taxon>PX clade</taxon>
        <taxon>Phaeophyceae</taxon>
        <taxon>Ectocarpales</taxon>
        <taxon>Ectocarpaceae</taxon>
        <taxon>Ectocarpus</taxon>
    </lineage>
</organism>
<evidence type="ECO:0000256" key="5">
    <source>
        <dbReference type="ARBA" id="ARBA00023295"/>
    </source>
</evidence>
<evidence type="ECO:0000259" key="10">
    <source>
        <dbReference type="SMART" id="SM01038"/>
    </source>
</evidence>
<feature type="region of interest" description="Disordered" evidence="8">
    <location>
        <begin position="1353"/>
        <end position="1380"/>
    </location>
</feature>
<dbReference type="InterPro" id="IPR017853">
    <property type="entry name" value="GH"/>
</dbReference>
<accession>D7FS01</accession>
<keyword evidence="12" id="KW-1185">Reference proteome</keyword>
<evidence type="ECO:0000256" key="1">
    <source>
        <dbReference type="ARBA" id="ARBA00001412"/>
    </source>
</evidence>
<feature type="region of interest" description="Disordered" evidence="8">
    <location>
        <begin position="679"/>
        <end position="699"/>
    </location>
</feature>
<dbReference type="PANTHER" id="PTHR46323">
    <property type="entry name" value="BETA-GALACTOSIDASE"/>
    <property type="match status" value="1"/>
</dbReference>
<feature type="compositionally biased region" description="Low complexity" evidence="8">
    <location>
        <begin position="682"/>
        <end position="699"/>
    </location>
</feature>
<dbReference type="Gene3D" id="3.20.20.80">
    <property type="entry name" value="Glycosidases"/>
    <property type="match status" value="1"/>
</dbReference>
<dbReference type="InterPro" id="IPR050347">
    <property type="entry name" value="Bact_Beta-galactosidase"/>
</dbReference>
<evidence type="ECO:0000256" key="4">
    <source>
        <dbReference type="ARBA" id="ARBA00022801"/>
    </source>
</evidence>
<dbReference type="InterPro" id="IPR013783">
    <property type="entry name" value="Ig-like_fold"/>
</dbReference>
<dbReference type="GO" id="GO:0030246">
    <property type="term" value="F:carbohydrate binding"/>
    <property type="evidence" value="ECO:0007669"/>
    <property type="project" value="InterPro"/>
</dbReference>
<dbReference type="EMBL" id="FN648405">
    <property type="protein sequence ID" value="CBJ30942.1"/>
    <property type="molecule type" value="Genomic_DNA"/>
</dbReference>
<dbReference type="InterPro" id="IPR006104">
    <property type="entry name" value="Glyco_hydro_2_N"/>
</dbReference>
<dbReference type="InterPro" id="IPR008979">
    <property type="entry name" value="Galactose-bd-like_sf"/>
</dbReference>
<feature type="compositionally biased region" description="Gly residues" evidence="8">
    <location>
        <begin position="177"/>
        <end position="197"/>
    </location>
</feature>
<evidence type="ECO:0000256" key="2">
    <source>
        <dbReference type="ARBA" id="ARBA00007401"/>
    </source>
</evidence>
<dbReference type="Gene3D" id="2.60.40.10">
    <property type="entry name" value="Immunoglobulins"/>
    <property type="match status" value="2"/>
</dbReference>
<dbReference type="Pfam" id="PF02929">
    <property type="entry name" value="Bgal_small_N"/>
    <property type="match status" value="1"/>
</dbReference>
<dbReference type="PRINTS" id="PR00132">
    <property type="entry name" value="GLHYDRLASE2"/>
</dbReference>
<keyword evidence="9" id="KW-0732">Signal</keyword>
<dbReference type="Proteomes" id="UP000002630">
    <property type="component" value="Linkage Group LG26"/>
</dbReference>
<dbReference type="EC" id="3.2.1.23" evidence="3"/>
<feature type="region of interest" description="Disordered" evidence="8">
    <location>
        <begin position="427"/>
        <end position="459"/>
    </location>
</feature>
<name>D7FS01_ECTSI</name>
<feature type="compositionally biased region" description="Gly residues" evidence="8">
    <location>
        <begin position="61"/>
        <end position="70"/>
    </location>
</feature>
<evidence type="ECO:0000256" key="8">
    <source>
        <dbReference type="SAM" id="MobiDB-lite"/>
    </source>
</evidence>
<dbReference type="InterPro" id="IPR011013">
    <property type="entry name" value="Gal_mutarotase_sf_dom"/>
</dbReference>
<dbReference type="Pfam" id="PF16353">
    <property type="entry name" value="LacZ_4"/>
    <property type="match status" value="1"/>
</dbReference>
<feature type="region of interest" description="Disordered" evidence="8">
    <location>
        <begin position="899"/>
        <end position="948"/>
    </location>
</feature>
<dbReference type="InterPro" id="IPR023230">
    <property type="entry name" value="Glyco_hydro_2_CS"/>
</dbReference>
<keyword evidence="4 7" id="KW-0378">Hydrolase</keyword>
<dbReference type="InterPro" id="IPR006102">
    <property type="entry name" value="Ig-like_GH2"/>
</dbReference>
<reference evidence="11 12" key="1">
    <citation type="journal article" date="2010" name="Nature">
        <title>The Ectocarpus genome and the independent evolution of multicellularity in brown algae.</title>
        <authorList>
            <person name="Cock J.M."/>
            <person name="Sterck L."/>
            <person name="Rouze P."/>
            <person name="Scornet D."/>
            <person name="Allen A.E."/>
            <person name="Amoutzias G."/>
            <person name="Anthouard V."/>
            <person name="Artiguenave F."/>
            <person name="Aury J.M."/>
            <person name="Badger J.H."/>
            <person name="Beszteri B."/>
            <person name="Billiau K."/>
            <person name="Bonnet E."/>
            <person name="Bothwell J.H."/>
            <person name="Bowler C."/>
            <person name="Boyen C."/>
            <person name="Brownlee C."/>
            <person name="Carrano C.J."/>
            <person name="Charrier B."/>
            <person name="Cho G.Y."/>
            <person name="Coelho S.M."/>
            <person name="Collen J."/>
            <person name="Corre E."/>
            <person name="Da Silva C."/>
            <person name="Delage L."/>
            <person name="Delaroque N."/>
            <person name="Dittami S.M."/>
            <person name="Doulbeau S."/>
            <person name="Elias M."/>
            <person name="Farnham G."/>
            <person name="Gachon C.M."/>
            <person name="Gschloessl B."/>
            <person name="Heesch S."/>
            <person name="Jabbari K."/>
            <person name="Jubin C."/>
            <person name="Kawai H."/>
            <person name="Kimura K."/>
            <person name="Kloareg B."/>
            <person name="Kupper F.C."/>
            <person name="Lang D."/>
            <person name="Le Bail A."/>
            <person name="Leblanc C."/>
            <person name="Lerouge P."/>
            <person name="Lohr M."/>
            <person name="Lopez P.J."/>
            <person name="Martens C."/>
            <person name="Maumus F."/>
            <person name="Michel G."/>
            <person name="Miranda-Saavedra D."/>
            <person name="Morales J."/>
            <person name="Moreau H."/>
            <person name="Motomura T."/>
            <person name="Nagasato C."/>
            <person name="Napoli C.A."/>
            <person name="Nelson D.R."/>
            <person name="Nyvall-Collen P."/>
            <person name="Peters A.F."/>
            <person name="Pommier C."/>
            <person name="Potin P."/>
            <person name="Poulain J."/>
            <person name="Quesneville H."/>
            <person name="Read B."/>
            <person name="Rensing S.A."/>
            <person name="Ritter A."/>
            <person name="Rousvoal S."/>
            <person name="Samanta M."/>
            <person name="Samson G."/>
            <person name="Schroeder D.C."/>
            <person name="Segurens B."/>
            <person name="Strittmatter M."/>
            <person name="Tonon T."/>
            <person name="Tregear J.W."/>
            <person name="Valentin K."/>
            <person name="von Dassow P."/>
            <person name="Yamagishi T."/>
            <person name="Van de Peer Y."/>
            <person name="Wincker P."/>
        </authorList>
    </citation>
    <scope>NUCLEOTIDE SEQUENCE [LARGE SCALE GENOMIC DNA]</scope>
    <source>
        <strain evidence="12">Ec32 / CCAP1310/4</strain>
    </source>
</reference>
<dbReference type="GO" id="GO:0005990">
    <property type="term" value="P:lactose catabolic process"/>
    <property type="evidence" value="ECO:0007669"/>
    <property type="project" value="TreeGrafter"/>
</dbReference>
<proteinExistence type="inferred from homology"/>
<dbReference type="GO" id="GO:0009341">
    <property type="term" value="C:beta-galactosidase complex"/>
    <property type="evidence" value="ECO:0007669"/>
    <property type="project" value="InterPro"/>
</dbReference>
<dbReference type="SUPFAM" id="SSF49785">
    <property type="entry name" value="Galactose-binding domain-like"/>
    <property type="match status" value="1"/>
</dbReference>
<dbReference type="PROSITE" id="PS00608">
    <property type="entry name" value="GLYCOSYL_HYDROL_F2_2"/>
    <property type="match status" value="1"/>
</dbReference>
<dbReference type="Gene3D" id="2.70.98.10">
    <property type="match status" value="1"/>
</dbReference>
<feature type="compositionally biased region" description="Basic and acidic residues" evidence="8">
    <location>
        <begin position="913"/>
        <end position="922"/>
    </location>
</feature>
<gene>
    <name evidence="11" type="ORF">Esi_0226_0014</name>
</gene>
<comment type="catalytic activity">
    <reaction evidence="1">
        <text>Hydrolysis of terminal non-reducing beta-D-galactose residues in beta-D-galactosides.</text>
        <dbReference type="EC" id="3.2.1.23"/>
    </reaction>
</comment>
<dbReference type="SUPFAM" id="SSF74650">
    <property type="entry name" value="Galactose mutarotase-like"/>
    <property type="match status" value="1"/>
</dbReference>
<dbReference type="PANTHER" id="PTHR46323:SF2">
    <property type="entry name" value="BETA-GALACTOSIDASE"/>
    <property type="match status" value="1"/>
</dbReference>
<dbReference type="InParanoid" id="D7FS01"/>
<dbReference type="InterPro" id="IPR023232">
    <property type="entry name" value="Glyco_hydro_2_AS"/>
</dbReference>
<dbReference type="SMART" id="SM01038">
    <property type="entry name" value="Bgal_small_N"/>
    <property type="match status" value="1"/>
</dbReference>
<dbReference type="OrthoDB" id="408320at2759"/>
<dbReference type="Pfam" id="PF00703">
    <property type="entry name" value="Glyco_hydro_2"/>
    <property type="match status" value="1"/>
</dbReference>
<feature type="compositionally biased region" description="Low complexity" evidence="8">
    <location>
        <begin position="38"/>
        <end position="60"/>
    </location>
</feature>
<dbReference type="InterPro" id="IPR006103">
    <property type="entry name" value="Glyco_hydro_2_cat"/>
</dbReference>
<feature type="region of interest" description="Disordered" evidence="8">
    <location>
        <begin position="177"/>
        <end position="201"/>
    </location>
</feature>
<dbReference type="SUPFAM" id="SSF49303">
    <property type="entry name" value="beta-Galactosidase/glucuronidase domain"/>
    <property type="match status" value="2"/>
</dbReference>
<feature type="region of interest" description="Disordered" evidence="8">
    <location>
        <begin position="38"/>
        <end position="84"/>
    </location>
</feature>
<comment type="similarity">
    <text evidence="2 7">Belongs to the glycosyl hydrolase 2 family.</text>
</comment>
<evidence type="ECO:0000256" key="6">
    <source>
        <dbReference type="ARBA" id="ARBA00032230"/>
    </source>
</evidence>
<dbReference type="STRING" id="2880.D7FS01"/>
<sequence length="1408" mass="150027">MAEGSSSAALVTGLLVLAVVSAATATFVGRSRLRSKYLSSSSGRDPAGDNNAGAERAAPAGVGGPVGRGGAADEAGGKQEGEEKEELMLPALLTATPRCWENPLVLGFRKLKARTTLGAFSSVQQARANPELPEASNNVLSLDGTWRFALHSCPEHALASRFFSRKFREAAAGGLLERGGSGVSSEGGGGGSGGVRGADGRWRDTPVPSCWQMQGYDVPIYTNIQYPFPVNPPTVPADNPTGCYRLEFSLPDAWGTSGGGGGGGRTAVEQRRVILHFAGVDSAFFAWVNGHLVGFSKDSRLPAEFEVTERVLYGSSAKNVLSVMVLRWSDASYLEDQDHWWLSGIHRSVRLVSLPKFCSLSDFSWHAVFSAPPHTNEDIDEARLSIRCLVDRPPEPTTPPGGAPAVQIRAHLFEEGVMAAPSTAAVLPSRGPEEAGRDGGGSRMGVQGEGGSGRGAPVARASCTTSGMYVGLYLKVPRPQLWTAEQPHLYTLVVSMHRVGPHEEVDEEEAPLQCESSRIEISGGQLRVNGRAITVAGANRHEHDDSGGKVVPLESMVRDALVMKRHNFNAVRTSHYPNHPFFYEVCDRLGLYVVDEANIETHGMEPTPSRLTRDPDWQEAHIERLKGMVERDKNHPSIISWSLGNEAGLGAAHYAMSKWLRVRDPSRIIMYEPAMFEGSPPAAASRRQQQQQEQVQSSSATDVICPMYARVEKCVRFLHEDDRKLATTDDNGGGGGGGGRPLILCEYSHAMGNSNGNLHKYWELFRSNPRCQGGFVWDWVDQGLRKTIPGPPGGAGGVETWGYGGDFGEPVNDGNFCVNGVVWPDRKPHPAMEEFKYLMQPFHASILPGGVTTTTPRPSAPSPTTVTLSIANRYDFTDNLWDILVFGWHVEVDGVVVAGGDDLSPSSPPPPRSSDDNDREPGATRNQGGGDDASGFPAAAGGGGGAGAGRVTAATLTFESLPSLTGGVEKECWLTVTGRLRAATAWAPAGYKVGHVQLELPRSPESSALQLLGGDEGGAVDLLEAVENDDDDDGVNGEDEHSRRALGLQFNRAPTDNDRGGYVGRWDVAGLLEPALGPFGARSGWERREADGAVLVTTEFKLRPRAPKPRLCKLFYKVSFVRATAAAWRLGHAAEDNSGGSGKGVRVWLPPVRLNSTHDVAAGMSVAPETAVGDAEGVGGGGGGGDDDDAEGVEDFDAGEFECRVCYAVLPSGVLTAESDVSMPEHWPVVPRVGIRVLLPGSFSSIRWFGRGLHENYPDRKASTVVTRHASSVAEQLTPYIRPGECGGKADVRWLELPPRPVTAVSLDHRIMGVGGDDSWSACVHDEYLVLRDGDDVVDGSGLAATSEGKAAAATVGGGGGGVKRRRGQPHSGDLSKGPVDSKIELSHQARLHIDGGLEALESVECGR</sequence>
<keyword evidence="5 7" id="KW-0326">Glycosidase</keyword>
<dbReference type="PROSITE" id="PS00719">
    <property type="entry name" value="GLYCOSYL_HYDROL_F2_1"/>
    <property type="match status" value="1"/>
</dbReference>